<evidence type="ECO:0000313" key="3">
    <source>
        <dbReference type="EMBL" id="MBC2778706.1"/>
    </source>
</evidence>
<comment type="caution">
    <text evidence="3">The sequence shown here is derived from an EMBL/GenBank/DDBJ whole genome shotgun (WGS) entry which is preliminary data.</text>
</comment>
<sequence>MKRIVFALALASAFAAPALAQDEADDAEMTAEEQAAFDAEKDDAVASDEGTGLSAEEEAVLDAEKAASDTAGDAEDPK</sequence>
<keyword evidence="4" id="KW-1185">Reference proteome</keyword>
<proteinExistence type="predicted"/>
<dbReference type="RefSeq" id="WP_185801942.1">
    <property type="nucleotide sequence ID" value="NZ_JACJVJ010000002.1"/>
</dbReference>
<keyword evidence="2" id="KW-0732">Signal</keyword>
<dbReference type="Proteomes" id="UP000564378">
    <property type="component" value="Unassembled WGS sequence"/>
</dbReference>
<accession>A0A842HZS9</accession>
<feature type="region of interest" description="Disordered" evidence="1">
    <location>
        <begin position="20"/>
        <end position="78"/>
    </location>
</feature>
<evidence type="ECO:0000256" key="2">
    <source>
        <dbReference type="SAM" id="SignalP"/>
    </source>
</evidence>
<feature type="chain" id="PRO_5033046927" evidence="2">
    <location>
        <begin position="21"/>
        <end position="78"/>
    </location>
</feature>
<dbReference type="AlphaFoldDB" id="A0A842HZS9"/>
<evidence type="ECO:0000256" key="1">
    <source>
        <dbReference type="SAM" id="MobiDB-lite"/>
    </source>
</evidence>
<gene>
    <name evidence="3" type="ORF">H6P80_13865</name>
</gene>
<reference evidence="3 4" key="1">
    <citation type="submission" date="2020-08" db="EMBL/GenBank/DDBJ databases">
        <title>Draft genome sequence of Parasphingopyxis sp. GrpM-11.</title>
        <authorList>
            <person name="Oh J."/>
            <person name="Roh D.-H."/>
        </authorList>
    </citation>
    <scope>NUCLEOTIDE SEQUENCE [LARGE SCALE GENOMIC DNA]</scope>
    <source>
        <strain evidence="3 4">GrpM-11</strain>
    </source>
</reference>
<evidence type="ECO:0000313" key="4">
    <source>
        <dbReference type="Proteomes" id="UP000564378"/>
    </source>
</evidence>
<dbReference type="EMBL" id="JACJVJ010000002">
    <property type="protein sequence ID" value="MBC2778706.1"/>
    <property type="molecule type" value="Genomic_DNA"/>
</dbReference>
<feature type="compositionally biased region" description="Acidic residues" evidence="1">
    <location>
        <begin position="22"/>
        <end position="31"/>
    </location>
</feature>
<feature type="signal peptide" evidence="2">
    <location>
        <begin position="1"/>
        <end position="20"/>
    </location>
</feature>
<protein>
    <submittedName>
        <fullName evidence="3">Uncharacterized protein</fullName>
    </submittedName>
</protein>
<name>A0A842HZS9_9SPHN</name>
<organism evidence="3 4">
    <name type="scientific">Parasphingopyxis marina</name>
    <dbReference type="NCBI Taxonomy" id="2761622"/>
    <lineage>
        <taxon>Bacteria</taxon>
        <taxon>Pseudomonadati</taxon>
        <taxon>Pseudomonadota</taxon>
        <taxon>Alphaproteobacteria</taxon>
        <taxon>Sphingomonadales</taxon>
        <taxon>Sphingomonadaceae</taxon>
        <taxon>Parasphingopyxis</taxon>
    </lineage>
</organism>